<accession>A0A8J2K416</accession>
<name>A0A8J2K416_9HEXA</name>
<dbReference type="AlphaFoldDB" id="A0A8J2K416"/>
<comment type="caution">
    <text evidence="1">The sequence shown here is derived from an EMBL/GenBank/DDBJ whole genome shotgun (WGS) entry which is preliminary data.</text>
</comment>
<feature type="non-terminal residue" evidence="1">
    <location>
        <position position="80"/>
    </location>
</feature>
<protein>
    <submittedName>
        <fullName evidence="1">Uncharacterized protein</fullName>
    </submittedName>
</protein>
<gene>
    <name evidence="1" type="ORF">AFUS01_LOCUS17983</name>
</gene>
<evidence type="ECO:0000313" key="1">
    <source>
        <dbReference type="EMBL" id="CAG7729253.1"/>
    </source>
</evidence>
<proteinExistence type="predicted"/>
<evidence type="ECO:0000313" key="2">
    <source>
        <dbReference type="Proteomes" id="UP000708208"/>
    </source>
</evidence>
<keyword evidence="2" id="KW-1185">Reference proteome</keyword>
<dbReference type="Proteomes" id="UP000708208">
    <property type="component" value="Unassembled WGS sequence"/>
</dbReference>
<dbReference type="EMBL" id="CAJVCH010175964">
    <property type="protein sequence ID" value="CAG7729253.1"/>
    <property type="molecule type" value="Genomic_DNA"/>
</dbReference>
<reference evidence="1" key="1">
    <citation type="submission" date="2021-06" db="EMBL/GenBank/DDBJ databases">
        <authorList>
            <person name="Hodson N. C."/>
            <person name="Mongue J. A."/>
            <person name="Jaron S. K."/>
        </authorList>
    </citation>
    <scope>NUCLEOTIDE SEQUENCE</scope>
</reference>
<organism evidence="1 2">
    <name type="scientific">Allacma fusca</name>
    <dbReference type="NCBI Taxonomy" id="39272"/>
    <lineage>
        <taxon>Eukaryota</taxon>
        <taxon>Metazoa</taxon>
        <taxon>Ecdysozoa</taxon>
        <taxon>Arthropoda</taxon>
        <taxon>Hexapoda</taxon>
        <taxon>Collembola</taxon>
        <taxon>Symphypleona</taxon>
        <taxon>Sminthuridae</taxon>
        <taxon>Allacma</taxon>
    </lineage>
</organism>
<sequence>MTNDFLPGFWPMMVDCPSLKTRLMESEERLKEIKHSSLSLAQYYRMSLLGKEVVDMMAILDALPGLFDMAVLTTGCLNRI</sequence>